<evidence type="ECO:0000313" key="5">
    <source>
        <dbReference type="Proteomes" id="UP000755577"/>
    </source>
</evidence>
<dbReference type="SUPFAM" id="SSF50129">
    <property type="entry name" value="GroES-like"/>
    <property type="match status" value="1"/>
</dbReference>
<dbReference type="SUPFAM" id="SSF51735">
    <property type="entry name" value="NAD(P)-binding Rossmann-fold domains"/>
    <property type="match status" value="1"/>
</dbReference>
<dbReference type="EMBL" id="JAFCIQ010000004">
    <property type="protein sequence ID" value="MBM2766301.1"/>
    <property type="molecule type" value="Genomic_DNA"/>
</dbReference>
<dbReference type="CDD" id="cd08271">
    <property type="entry name" value="MDR5"/>
    <property type="match status" value="1"/>
</dbReference>
<dbReference type="InterPro" id="IPR052585">
    <property type="entry name" value="Lipid_raft_assoc_Zn_ADH"/>
</dbReference>
<dbReference type="SMART" id="SM00829">
    <property type="entry name" value="PKS_ER"/>
    <property type="match status" value="1"/>
</dbReference>
<dbReference type="AlphaFoldDB" id="A0A6P2G9W1"/>
<dbReference type="GO" id="GO:0016491">
    <property type="term" value="F:oxidoreductase activity"/>
    <property type="evidence" value="ECO:0007669"/>
    <property type="project" value="InterPro"/>
</dbReference>
<organism evidence="3 4">
    <name type="scientific">Burkholderia anthina</name>
    <dbReference type="NCBI Taxonomy" id="179879"/>
    <lineage>
        <taxon>Bacteria</taxon>
        <taxon>Pseudomonadati</taxon>
        <taxon>Pseudomonadota</taxon>
        <taxon>Betaproteobacteria</taxon>
        <taxon>Burkholderiales</taxon>
        <taxon>Burkholderiaceae</taxon>
        <taxon>Burkholderia</taxon>
        <taxon>Burkholderia cepacia complex</taxon>
    </lineage>
</organism>
<evidence type="ECO:0000313" key="2">
    <source>
        <dbReference type="EMBL" id="MBM2766301.1"/>
    </source>
</evidence>
<evidence type="ECO:0000259" key="1">
    <source>
        <dbReference type="SMART" id="SM00829"/>
    </source>
</evidence>
<dbReference type="GeneID" id="56501222"/>
<keyword evidence="5" id="KW-1185">Reference proteome</keyword>
<dbReference type="RefSeq" id="WP_174926625.1">
    <property type="nucleotide sequence ID" value="NZ_CABVLY010000011.1"/>
</dbReference>
<dbReference type="EMBL" id="CABVLY010000011">
    <property type="protein sequence ID" value="VVU50458.1"/>
    <property type="molecule type" value="Genomic_DNA"/>
</dbReference>
<name>A0A6P2G9W1_9BURK</name>
<gene>
    <name evidence="3" type="ORF">BAN20980_03174</name>
    <name evidence="2" type="ORF">JQK92_07650</name>
</gene>
<dbReference type="Pfam" id="PF08240">
    <property type="entry name" value="ADH_N"/>
    <property type="match status" value="1"/>
</dbReference>
<dbReference type="InterPro" id="IPR020843">
    <property type="entry name" value="ER"/>
</dbReference>
<dbReference type="PANTHER" id="PTHR43482:SF1">
    <property type="entry name" value="PROTEIN AST1-RELATED"/>
    <property type="match status" value="1"/>
</dbReference>
<proteinExistence type="predicted"/>
<dbReference type="Proteomes" id="UP000755577">
    <property type="component" value="Unassembled WGS sequence"/>
</dbReference>
<evidence type="ECO:0000313" key="3">
    <source>
        <dbReference type="EMBL" id="VVU50458.1"/>
    </source>
</evidence>
<dbReference type="PANTHER" id="PTHR43482">
    <property type="entry name" value="PROTEIN AST1-RELATED"/>
    <property type="match status" value="1"/>
</dbReference>
<evidence type="ECO:0000313" key="4">
    <source>
        <dbReference type="Proteomes" id="UP000494201"/>
    </source>
</evidence>
<dbReference type="InterPro" id="IPR011032">
    <property type="entry name" value="GroES-like_sf"/>
</dbReference>
<reference evidence="2 5" key="2">
    <citation type="submission" date="2021-02" db="EMBL/GenBank/DDBJ databases">
        <title>Draft genome of the type strains Burkholderia anthina DSM16086.</title>
        <authorList>
            <person name="Hertel R."/>
            <person name="Meissner J."/>
            <person name="Poehlein A."/>
            <person name="Daniel R."/>
            <person name="Commichau F.M."/>
        </authorList>
    </citation>
    <scope>NUCLEOTIDE SEQUENCE [LARGE SCALE GENOMIC DNA]</scope>
    <source>
        <strain evidence="2 5">DSM 16086</strain>
    </source>
</reference>
<protein>
    <submittedName>
        <fullName evidence="3">Alcohol dehydrogenase</fullName>
    </submittedName>
    <submittedName>
        <fullName evidence="2">Zinc-binding dehydrogenase</fullName>
    </submittedName>
</protein>
<dbReference type="Proteomes" id="UP000494201">
    <property type="component" value="Unassembled WGS sequence"/>
</dbReference>
<reference evidence="3 4" key="1">
    <citation type="submission" date="2019-09" db="EMBL/GenBank/DDBJ databases">
        <authorList>
            <person name="Depoorter E."/>
        </authorList>
    </citation>
    <scope>NUCLEOTIDE SEQUENCE [LARGE SCALE GENOMIC DNA]</scope>
    <source>
        <strain evidence="3">LMG 20980</strain>
    </source>
</reference>
<dbReference type="Gene3D" id="3.90.180.10">
    <property type="entry name" value="Medium-chain alcohol dehydrogenases, catalytic domain"/>
    <property type="match status" value="1"/>
</dbReference>
<dbReference type="InterPro" id="IPR013154">
    <property type="entry name" value="ADH-like_N"/>
</dbReference>
<sequence>MSSSYSAMESAGWHWMQPGMPEHLVWRERLVPIAPAAHVVVRNRAIGLNPVDWKFIEWGPAFWSGDQIPGVDGAGEVVAVGDGVSPDWLGQRVAYHQWLERPGSFATHTVLPARALMRIPPGLSWERAASLPCPALTALQAFAKVPAPDAGGGSVALVTGAGGAVGTLLVQLLARRWRVVAMCDKRHWARLQALGAHECVPYALDAAHDGTVRFDAMFDTVSGAHAASLATRIAANGHLVCVQDRIEQPPVDAFTTSVSLHEVALNAMHRFGTDAQWRTLMAAGERLMQDVQHGTLIPVTIEAGPMRALPDLLAALRDHRTAYRPVVSVE</sequence>
<dbReference type="Gene3D" id="3.40.50.720">
    <property type="entry name" value="NAD(P)-binding Rossmann-like Domain"/>
    <property type="match status" value="1"/>
</dbReference>
<feature type="domain" description="Enoyl reductase (ER)" evidence="1">
    <location>
        <begin position="19"/>
        <end position="327"/>
    </location>
</feature>
<accession>A0A6P2G9W1</accession>
<dbReference type="InterPro" id="IPR036291">
    <property type="entry name" value="NAD(P)-bd_dom_sf"/>
</dbReference>